<dbReference type="InterPro" id="IPR036318">
    <property type="entry name" value="FAD-bd_PCMH-like_sf"/>
</dbReference>
<sequence>MPALNWSKTPHWRNYHRTQDRSQVDTAKLVPNGAPLGAIAALRQTAAQFGFVLASAARQKLPLTALGSAWSFSDITKNNGFLLHTGLAQHIWQVDAADLGPAAVHRDRMVLVHGGTTIHELNAFLEPDLSLITTGAHDGQTVGGMLGTGVHGSVLRYGGFQNHVRGVHIVTGPGESWWIERGPMPWLASATAAALANHVVLEPDLFDAALVHLGGLGIINAVLIEAAPGYVVDVVRVKHPLTAASIGLLEKGDFAAFAREVWAPSREEPYYIEVILDPFHPYAGYRGAAHNALITLFYKREPDRSITRSLAANGASVVEAAHETLNLLAKALSAQPEQDLLLPLPQAVAWLVAQEFHPEPAAGTVPRRMTWGKANGPHVRQEILGWDIELYNAAYAIERQHLTTTLKTMLDAFHSNGGGHQVFTLRFVTKAAGLMAFTRFDDSVVINMDGLRTLNSSDAARNVALALERTAIPFSQHWGKQGVITSTRVARDFGSPADPTTRAGRWRAARYRLLSPAMRETIRSDALSAWGLA</sequence>
<feature type="domain" description="FAD-binding PCMH-type" evidence="2">
    <location>
        <begin position="31"/>
        <end position="229"/>
    </location>
</feature>
<name>A0ABQ1GZH0_9SPHN</name>
<dbReference type="SUPFAM" id="SSF56176">
    <property type="entry name" value="FAD-binding/transporter-associated domain-like"/>
    <property type="match status" value="1"/>
</dbReference>
<protein>
    <recommendedName>
        <fullName evidence="2">FAD-binding PCMH-type domain-containing protein</fullName>
    </recommendedName>
</protein>
<keyword evidence="1" id="KW-0285">Flavoprotein</keyword>
<dbReference type="Proteomes" id="UP000618591">
    <property type="component" value="Unassembled WGS sequence"/>
</dbReference>
<dbReference type="Gene3D" id="3.30.465.10">
    <property type="match status" value="1"/>
</dbReference>
<dbReference type="InterPro" id="IPR006094">
    <property type="entry name" value="Oxid_FAD_bind_N"/>
</dbReference>
<dbReference type="EMBL" id="BMDW01000015">
    <property type="protein sequence ID" value="GGA53740.1"/>
    <property type="molecule type" value="Genomic_DNA"/>
</dbReference>
<evidence type="ECO:0000256" key="1">
    <source>
        <dbReference type="ARBA" id="ARBA00022827"/>
    </source>
</evidence>
<dbReference type="PANTHER" id="PTHR43762">
    <property type="entry name" value="L-GULONOLACTONE OXIDASE"/>
    <property type="match status" value="1"/>
</dbReference>
<dbReference type="PROSITE" id="PS51387">
    <property type="entry name" value="FAD_PCMH"/>
    <property type="match status" value="1"/>
</dbReference>
<keyword evidence="4" id="KW-1185">Reference proteome</keyword>
<dbReference type="InterPro" id="IPR010031">
    <property type="entry name" value="FAD_lactone_oxidase-like"/>
</dbReference>
<dbReference type="InterPro" id="IPR016169">
    <property type="entry name" value="FAD-bd_PCMH_sub2"/>
</dbReference>
<dbReference type="PANTHER" id="PTHR43762:SF1">
    <property type="entry name" value="D-ARABINONO-1,4-LACTONE OXIDASE"/>
    <property type="match status" value="1"/>
</dbReference>
<evidence type="ECO:0000313" key="4">
    <source>
        <dbReference type="Proteomes" id="UP000618591"/>
    </source>
</evidence>
<evidence type="ECO:0000313" key="3">
    <source>
        <dbReference type="EMBL" id="GGA53740.1"/>
    </source>
</evidence>
<reference evidence="4" key="1">
    <citation type="journal article" date="2019" name="Int. J. Syst. Evol. Microbiol.">
        <title>The Global Catalogue of Microorganisms (GCM) 10K type strain sequencing project: providing services to taxonomists for standard genome sequencing and annotation.</title>
        <authorList>
            <consortium name="The Broad Institute Genomics Platform"/>
            <consortium name="The Broad Institute Genome Sequencing Center for Infectious Disease"/>
            <person name="Wu L."/>
            <person name="Ma J."/>
        </authorList>
    </citation>
    <scope>NUCLEOTIDE SEQUENCE [LARGE SCALE GENOMIC DNA]</scope>
    <source>
        <strain evidence="4">CGMCC 1.10106</strain>
    </source>
</reference>
<organism evidence="3 4">
    <name type="scientific">Sphingomonas psychrolutea</name>
    <dbReference type="NCBI Taxonomy" id="1259676"/>
    <lineage>
        <taxon>Bacteria</taxon>
        <taxon>Pseudomonadati</taxon>
        <taxon>Pseudomonadota</taxon>
        <taxon>Alphaproteobacteria</taxon>
        <taxon>Sphingomonadales</taxon>
        <taxon>Sphingomonadaceae</taxon>
        <taxon>Sphingomonas</taxon>
    </lineage>
</organism>
<dbReference type="RefSeq" id="WP_188448002.1">
    <property type="nucleotide sequence ID" value="NZ_BMDW01000015.1"/>
</dbReference>
<dbReference type="InterPro" id="IPR016166">
    <property type="entry name" value="FAD-bd_PCMH"/>
</dbReference>
<evidence type="ECO:0000259" key="2">
    <source>
        <dbReference type="PROSITE" id="PS51387"/>
    </source>
</evidence>
<comment type="caution">
    <text evidence="3">The sequence shown here is derived from an EMBL/GenBank/DDBJ whole genome shotgun (WGS) entry which is preliminary data.</text>
</comment>
<gene>
    <name evidence="3" type="ORF">GCM10011395_25190</name>
</gene>
<dbReference type="Pfam" id="PF01565">
    <property type="entry name" value="FAD_binding_4"/>
    <property type="match status" value="1"/>
</dbReference>
<proteinExistence type="predicted"/>
<accession>A0ABQ1GZH0</accession>
<keyword evidence="1" id="KW-0274">FAD</keyword>